<dbReference type="RefSeq" id="WP_146953357.1">
    <property type="nucleotide sequence ID" value="NZ_BAABBJ010000007.1"/>
</dbReference>
<proteinExistence type="predicted"/>
<protein>
    <submittedName>
        <fullName evidence="1">Uncharacterized protein</fullName>
    </submittedName>
</protein>
<organism evidence="1 2">
    <name type="scientific">Cellulomonas soli</name>
    <dbReference type="NCBI Taxonomy" id="931535"/>
    <lineage>
        <taxon>Bacteria</taxon>
        <taxon>Bacillati</taxon>
        <taxon>Actinomycetota</taxon>
        <taxon>Actinomycetes</taxon>
        <taxon>Micrococcales</taxon>
        <taxon>Cellulomonadaceae</taxon>
        <taxon>Cellulomonas</taxon>
    </lineage>
</organism>
<dbReference type="NCBIfam" id="NF042914">
    <property type="entry name" value="SAV915_dom"/>
    <property type="match status" value="1"/>
</dbReference>
<dbReference type="Proteomes" id="UP000321798">
    <property type="component" value="Unassembled WGS sequence"/>
</dbReference>
<sequence>MSLRTTKDGRIALLAYTALDRLRAGAGSVPWALLSIAQLQKVHDVSPYDVIYLDVRIPEEHRGTFG</sequence>
<gene>
    <name evidence="1" type="ORF">CSO01_23230</name>
</gene>
<dbReference type="OrthoDB" id="3256619at2"/>
<dbReference type="EMBL" id="BKAL01000007">
    <property type="protein sequence ID" value="GEP69608.1"/>
    <property type="molecule type" value="Genomic_DNA"/>
</dbReference>
<evidence type="ECO:0000313" key="1">
    <source>
        <dbReference type="EMBL" id="GEP69608.1"/>
    </source>
</evidence>
<dbReference type="InterPro" id="IPR049975">
    <property type="entry name" value="SAV_915-like_dom"/>
</dbReference>
<accession>A0A512PEJ6</accession>
<reference evidence="1 2" key="1">
    <citation type="submission" date="2019-07" db="EMBL/GenBank/DDBJ databases">
        <title>Whole genome shotgun sequence of Cellulomonas soli NBRC 109434.</title>
        <authorList>
            <person name="Hosoyama A."/>
            <person name="Uohara A."/>
            <person name="Ohji S."/>
            <person name="Ichikawa N."/>
        </authorList>
    </citation>
    <scope>NUCLEOTIDE SEQUENCE [LARGE SCALE GENOMIC DNA]</scope>
    <source>
        <strain evidence="1 2">NBRC 109434</strain>
    </source>
</reference>
<evidence type="ECO:0000313" key="2">
    <source>
        <dbReference type="Proteomes" id="UP000321798"/>
    </source>
</evidence>
<name>A0A512PEJ6_9CELL</name>
<comment type="caution">
    <text evidence="1">The sequence shown here is derived from an EMBL/GenBank/DDBJ whole genome shotgun (WGS) entry which is preliminary data.</text>
</comment>
<keyword evidence="2" id="KW-1185">Reference proteome</keyword>
<dbReference type="AlphaFoldDB" id="A0A512PEJ6"/>